<proteinExistence type="predicted"/>
<keyword evidence="2" id="KW-1185">Reference proteome</keyword>
<organism evidence="1 2">
    <name type="scientific">Lepraria neglecta</name>
    <dbReference type="NCBI Taxonomy" id="209136"/>
    <lineage>
        <taxon>Eukaryota</taxon>
        <taxon>Fungi</taxon>
        <taxon>Dikarya</taxon>
        <taxon>Ascomycota</taxon>
        <taxon>Pezizomycotina</taxon>
        <taxon>Lecanoromycetes</taxon>
        <taxon>OSLEUM clade</taxon>
        <taxon>Lecanoromycetidae</taxon>
        <taxon>Lecanorales</taxon>
        <taxon>Lecanorineae</taxon>
        <taxon>Stereocaulaceae</taxon>
        <taxon>Lepraria</taxon>
    </lineage>
</organism>
<reference evidence="1" key="1">
    <citation type="submission" date="2022-11" db="EMBL/GenBank/DDBJ databases">
        <title>Chromosomal genome sequence assembly and mating type (MAT) locus characterization of the leprose asexual lichenized fungus Lepraria neglecta (Nyl.) Erichsen.</title>
        <authorList>
            <person name="Allen J.L."/>
            <person name="Pfeffer B."/>
        </authorList>
    </citation>
    <scope>NUCLEOTIDE SEQUENCE</scope>
    <source>
        <strain evidence="1">Allen 5258</strain>
    </source>
</reference>
<accession>A0AAD9ZGP3</accession>
<sequence>MAMPTKKTTPTTKAVTGATALPTTVATQNTDLADYTEWTISLTTPPTIYDIFYCNNFFLFNQMAPAGTPERNNKAKNDENGWPTYKGGGCRCIKGNLCCTPDAEVAVLNSDGTIGTKGAAAWFTDVPNTNGKSCTCNQIKLG</sequence>
<evidence type="ECO:0000313" key="2">
    <source>
        <dbReference type="Proteomes" id="UP001276659"/>
    </source>
</evidence>
<evidence type="ECO:0000313" key="1">
    <source>
        <dbReference type="EMBL" id="KAK3176665.1"/>
    </source>
</evidence>
<dbReference type="AlphaFoldDB" id="A0AAD9ZGP3"/>
<dbReference type="Proteomes" id="UP001276659">
    <property type="component" value="Unassembled WGS sequence"/>
</dbReference>
<comment type="caution">
    <text evidence="1">The sequence shown here is derived from an EMBL/GenBank/DDBJ whole genome shotgun (WGS) entry which is preliminary data.</text>
</comment>
<gene>
    <name evidence="1" type="ORF">OEA41_007988</name>
</gene>
<name>A0AAD9ZGP3_9LECA</name>
<protein>
    <submittedName>
        <fullName evidence="1">Uncharacterized protein</fullName>
    </submittedName>
</protein>
<dbReference type="EMBL" id="JASNWA010000004">
    <property type="protein sequence ID" value="KAK3176665.1"/>
    <property type="molecule type" value="Genomic_DNA"/>
</dbReference>